<dbReference type="Gene3D" id="3.10.180.10">
    <property type="entry name" value="2,3-Dihydroxybiphenyl 1,2-Dioxygenase, domain 1"/>
    <property type="match status" value="1"/>
</dbReference>
<proteinExistence type="predicted"/>
<dbReference type="Proteomes" id="UP000602284">
    <property type="component" value="Unassembled WGS sequence"/>
</dbReference>
<evidence type="ECO:0000313" key="4">
    <source>
        <dbReference type="Proteomes" id="UP000602284"/>
    </source>
</evidence>
<dbReference type="RefSeq" id="WP_201633739.1">
    <property type="nucleotide sequence ID" value="NZ_JAEQNB010000002.1"/>
</dbReference>
<dbReference type="PANTHER" id="PTHR36113">
    <property type="entry name" value="LYASE, PUTATIVE-RELATED-RELATED"/>
    <property type="match status" value="1"/>
</dbReference>
<accession>A0ABS1J906</accession>
<keyword evidence="4" id="KW-1185">Reference proteome</keyword>
<comment type="caution">
    <text evidence="3">The sequence shown here is derived from an EMBL/GenBank/DDBJ whole genome shotgun (WGS) entry which is preliminary data.</text>
</comment>
<dbReference type="InterPro" id="IPR051332">
    <property type="entry name" value="Fosfomycin_Res_Enzymes"/>
</dbReference>
<reference evidence="3 4" key="1">
    <citation type="submission" date="2021-01" db="EMBL/GenBank/DDBJ databases">
        <title>Tumebacillus sp. strain ITR2 16S ribosomal RNA gene Genome sequencing and assembly.</title>
        <authorList>
            <person name="Kang M."/>
        </authorList>
    </citation>
    <scope>NUCLEOTIDE SEQUENCE [LARGE SCALE GENOMIC DNA]</scope>
    <source>
        <strain evidence="3 4">ITR2</strain>
    </source>
</reference>
<protein>
    <submittedName>
        <fullName evidence="3">VOC family protein</fullName>
    </submittedName>
</protein>
<name>A0ABS1J906_9BACL</name>
<dbReference type="PANTHER" id="PTHR36113:SF6">
    <property type="entry name" value="FOSFOMYCIN RESISTANCE PROTEIN FOSX"/>
    <property type="match status" value="1"/>
</dbReference>
<feature type="domain" description="VOC" evidence="2">
    <location>
        <begin position="7"/>
        <end position="124"/>
    </location>
</feature>
<keyword evidence="1" id="KW-0479">Metal-binding</keyword>
<dbReference type="InterPro" id="IPR029068">
    <property type="entry name" value="Glyas_Bleomycin-R_OHBP_Dase"/>
</dbReference>
<dbReference type="InterPro" id="IPR037523">
    <property type="entry name" value="VOC_core"/>
</dbReference>
<sequence length="142" mass="15367">MTNMTMGVHHVGLSVRSLAESQSFFTEVLGFEVAGGQEGKSAFLTDGTTMITLWQTAEQEATLRTAGLHHLAFRVPNLETLQELENRLRERKVPIQYDGLGEYGRLAGIFFYDPSGIRLEAAFEHGGETGGLPTIGGCGGHA</sequence>
<dbReference type="EMBL" id="JAEQNB010000002">
    <property type="protein sequence ID" value="MBL0386729.1"/>
    <property type="molecule type" value="Genomic_DNA"/>
</dbReference>
<evidence type="ECO:0000259" key="2">
    <source>
        <dbReference type="PROSITE" id="PS51819"/>
    </source>
</evidence>
<dbReference type="PROSITE" id="PS51819">
    <property type="entry name" value="VOC"/>
    <property type="match status" value="1"/>
</dbReference>
<gene>
    <name evidence="3" type="ORF">JJB07_08695</name>
</gene>
<evidence type="ECO:0000256" key="1">
    <source>
        <dbReference type="ARBA" id="ARBA00022723"/>
    </source>
</evidence>
<dbReference type="InterPro" id="IPR004360">
    <property type="entry name" value="Glyas_Fos-R_dOase_dom"/>
</dbReference>
<organism evidence="3 4">
    <name type="scientific">Tumebacillus amylolyticus</name>
    <dbReference type="NCBI Taxonomy" id="2801339"/>
    <lineage>
        <taxon>Bacteria</taxon>
        <taxon>Bacillati</taxon>
        <taxon>Bacillota</taxon>
        <taxon>Bacilli</taxon>
        <taxon>Bacillales</taxon>
        <taxon>Alicyclobacillaceae</taxon>
        <taxon>Tumebacillus</taxon>
    </lineage>
</organism>
<evidence type="ECO:0000313" key="3">
    <source>
        <dbReference type="EMBL" id="MBL0386729.1"/>
    </source>
</evidence>
<dbReference type="SUPFAM" id="SSF54593">
    <property type="entry name" value="Glyoxalase/Bleomycin resistance protein/Dihydroxybiphenyl dioxygenase"/>
    <property type="match status" value="1"/>
</dbReference>
<dbReference type="Pfam" id="PF00903">
    <property type="entry name" value="Glyoxalase"/>
    <property type="match status" value="1"/>
</dbReference>